<feature type="transmembrane region" description="Helical" evidence="7">
    <location>
        <begin position="240"/>
        <end position="259"/>
    </location>
</feature>
<dbReference type="RefSeq" id="WP_111249663.1">
    <property type="nucleotide sequence ID" value="NZ_QKWH01000001.1"/>
</dbReference>
<dbReference type="InterPro" id="IPR050638">
    <property type="entry name" value="AA-Vitamin_Transporters"/>
</dbReference>
<feature type="domain" description="EamA" evidence="8">
    <location>
        <begin position="186"/>
        <end position="312"/>
    </location>
</feature>
<dbReference type="PANTHER" id="PTHR32322:SF2">
    <property type="entry name" value="EAMA DOMAIN-CONTAINING PROTEIN"/>
    <property type="match status" value="1"/>
</dbReference>
<feature type="region of interest" description="Disordered" evidence="6">
    <location>
        <begin position="69"/>
        <end position="88"/>
    </location>
</feature>
<accession>A0A2W5WV01</accession>
<dbReference type="InterPro" id="IPR000620">
    <property type="entry name" value="EamA_dom"/>
</dbReference>
<name>A0A2W5WV01_9MICO</name>
<keyword evidence="3 7" id="KW-0812">Transmembrane</keyword>
<comment type="subcellular location">
    <subcellularLocation>
        <location evidence="1">Membrane</location>
        <topology evidence="1">Multi-pass membrane protein</topology>
    </subcellularLocation>
</comment>
<evidence type="ECO:0000256" key="6">
    <source>
        <dbReference type="SAM" id="MobiDB-lite"/>
    </source>
</evidence>
<dbReference type="PANTHER" id="PTHR32322">
    <property type="entry name" value="INNER MEMBRANE TRANSPORTER"/>
    <property type="match status" value="1"/>
</dbReference>
<evidence type="ECO:0000256" key="3">
    <source>
        <dbReference type="ARBA" id="ARBA00022692"/>
    </source>
</evidence>
<organism evidence="9 10">
    <name type="scientific">Xylanimonas oleitrophica</name>
    <dbReference type="NCBI Taxonomy" id="2607479"/>
    <lineage>
        <taxon>Bacteria</taxon>
        <taxon>Bacillati</taxon>
        <taxon>Actinomycetota</taxon>
        <taxon>Actinomycetes</taxon>
        <taxon>Micrococcales</taxon>
        <taxon>Promicromonosporaceae</taxon>
        <taxon>Xylanimonas</taxon>
    </lineage>
</organism>
<dbReference type="Pfam" id="PF00892">
    <property type="entry name" value="EamA"/>
    <property type="match status" value="2"/>
</dbReference>
<evidence type="ECO:0000256" key="4">
    <source>
        <dbReference type="ARBA" id="ARBA00022989"/>
    </source>
</evidence>
<evidence type="ECO:0000313" key="10">
    <source>
        <dbReference type="Proteomes" id="UP000248783"/>
    </source>
</evidence>
<feature type="transmembrane region" description="Helical" evidence="7">
    <location>
        <begin position="46"/>
        <end position="65"/>
    </location>
</feature>
<keyword evidence="5 7" id="KW-0472">Membrane</keyword>
<feature type="region of interest" description="Disordered" evidence="6">
    <location>
        <begin position="319"/>
        <end position="340"/>
    </location>
</feature>
<dbReference type="GO" id="GO:0016020">
    <property type="term" value="C:membrane"/>
    <property type="evidence" value="ECO:0007669"/>
    <property type="project" value="UniProtKB-SubCell"/>
</dbReference>
<reference evidence="9 10" key="1">
    <citation type="submission" date="2018-06" db="EMBL/GenBank/DDBJ databases">
        <title>Whole genome sequencing of a novel hydrocarbon degrading bacterial strain, PW21 isolated from oil contaminated produced water sample.</title>
        <authorList>
            <person name="Nagkirti P."/>
            <person name="Shaikh A."/>
            <person name="Gowdaman V."/>
            <person name="Engineer A.E."/>
            <person name="Dagar S."/>
            <person name="Dhakephalkar P.K."/>
        </authorList>
    </citation>
    <scope>NUCLEOTIDE SEQUENCE [LARGE SCALE GENOMIC DNA]</scope>
    <source>
        <strain evidence="9 10">PW21</strain>
    </source>
</reference>
<dbReference type="EMBL" id="QKWH01000001">
    <property type="protein sequence ID" value="PZR55299.1"/>
    <property type="molecule type" value="Genomic_DNA"/>
</dbReference>
<feature type="transmembrane region" description="Helical" evidence="7">
    <location>
        <begin position="208"/>
        <end position="228"/>
    </location>
</feature>
<dbReference type="InterPro" id="IPR037185">
    <property type="entry name" value="EmrE-like"/>
</dbReference>
<keyword evidence="10" id="KW-1185">Reference proteome</keyword>
<dbReference type="SUPFAM" id="SSF103481">
    <property type="entry name" value="Multidrug resistance efflux transporter EmrE"/>
    <property type="match status" value="2"/>
</dbReference>
<keyword evidence="4 7" id="KW-1133">Transmembrane helix</keyword>
<evidence type="ECO:0000256" key="1">
    <source>
        <dbReference type="ARBA" id="ARBA00004141"/>
    </source>
</evidence>
<dbReference type="Proteomes" id="UP000248783">
    <property type="component" value="Unassembled WGS sequence"/>
</dbReference>
<gene>
    <name evidence="9" type="ORF">DNL40_02700</name>
</gene>
<evidence type="ECO:0000256" key="5">
    <source>
        <dbReference type="ARBA" id="ARBA00023136"/>
    </source>
</evidence>
<evidence type="ECO:0000256" key="2">
    <source>
        <dbReference type="ARBA" id="ARBA00007362"/>
    </source>
</evidence>
<protein>
    <submittedName>
        <fullName evidence="9">EamA/RhaT family transporter</fullName>
    </submittedName>
</protein>
<dbReference type="AlphaFoldDB" id="A0A2W5WV01"/>
<comment type="caution">
    <text evidence="9">The sequence shown here is derived from an EMBL/GenBank/DDBJ whole genome shotgun (WGS) entry which is preliminary data.</text>
</comment>
<feature type="transmembrane region" description="Helical" evidence="7">
    <location>
        <begin position="296"/>
        <end position="314"/>
    </location>
</feature>
<evidence type="ECO:0000313" key="9">
    <source>
        <dbReference type="EMBL" id="PZR55299.1"/>
    </source>
</evidence>
<evidence type="ECO:0000256" key="7">
    <source>
        <dbReference type="SAM" id="Phobius"/>
    </source>
</evidence>
<comment type="similarity">
    <text evidence="2">Belongs to the EamA transporter family.</text>
</comment>
<feature type="domain" description="EamA" evidence="8">
    <location>
        <begin position="16"/>
        <end position="167"/>
    </location>
</feature>
<feature type="compositionally biased region" description="Basic and acidic residues" evidence="6">
    <location>
        <begin position="319"/>
        <end position="331"/>
    </location>
</feature>
<sequence length="340" mass="33943">MGIQVGIHGRVRLAAAAVGFVACWSSGFLAAKVGTAQAPAVTLTLWRFLVAAAVLALLLAARHAVATCGGNRPRTPGDARAAPGLGNPPRGRQLAHQAGIGVLSQVGYVLPVYGAIALGVSTGAASLVDAVQPVVVATLAGPLLGVRVHAAQWAGLVAASGGVALLVGADLRASDAPAAAYGLPAVAVASLVAATFWQRRLAVTSPALPALTVHTAASVVVLVLVAVATGTATPPRDPTFWANATFTALVPMLGAYTLYWHLLRSVDVTVLNALLFLVVPTTTLAGAAFFDEPFTVGTLTGLVLAGAGVAAVIGGERRRGAPEGVSDRAGEHAPGSAARG</sequence>
<feature type="transmembrane region" description="Helical" evidence="7">
    <location>
        <begin position="178"/>
        <end position="196"/>
    </location>
</feature>
<feature type="transmembrane region" description="Helical" evidence="7">
    <location>
        <begin position="271"/>
        <end position="290"/>
    </location>
</feature>
<proteinExistence type="inferred from homology"/>
<evidence type="ECO:0000259" key="8">
    <source>
        <dbReference type="Pfam" id="PF00892"/>
    </source>
</evidence>